<reference evidence="2" key="1">
    <citation type="journal article" date="2022" name="Front. Genet.">
        <title>Chromosome-Scale Assembly of the Dendrobium nobile Genome Provides Insights Into the Molecular Mechanism of the Biosynthesis of the Medicinal Active Ingredient of Dendrobium.</title>
        <authorList>
            <person name="Xu Q."/>
            <person name="Niu S.-C."/>
            <person name="Li K.-L."/>
            <person name="Zheng P.-J."/>
            <person name="Zhang X.-J."/>
            <person name="Jia Y."/>
            <person name="Liu Y."/>
            <person name="Niu Y.-X."/>
            <person name="Yu L.-H."/>
            <person name="Chen D.-F."/>
            <person name="Zhang G.-Q."/>
        </authorList>
    </citation>
    <scope>NUCLEOTIDE SEQUENCE</scope>
    <source>
        <tissue evidence="2">Leaf</tissue>
    </source>
</reference>
<evidence type="ECO:0000313" key="3">
    <source>
        <dbReference type="Proteomes" id="UP000829196"/>
    </source>
</evidence>
<dbReference type="EMBL" id="JAGYWB010000008">
    <property type="protein sequence ID" value="KAI0514090.1"/>
    <property type="molecule type" value="Genomic_DNA"/>
</dbReference>
<feature type="compositionally biased region" description="Polar residues" evidence="1">
    <location>
        <begin position="147"/>
        <end position="160"/>
    </location>
</feature>
<evidence type="ECO:0000313" key="2">
    <source>
        <dbReference type="EMBL" id="KAI0514090.1"/>
    </source>
</evidence>
<gene>
    <name evidence="2" type="ORF">KFK09_010124</name>
</gene>
<dbReference type="AlphaFoldDB" id="A0A8T3BJS6"/>
<dbReference type="Proteomes" id="UP000829196">
    <property type="component" value="Unassembled WGS sequence"/>
</dbReference>
<name>A0A8T3BJS6_DENNO</name>
<proteinExistence type="predicted"/>
<feature type="region of interest" description="Disordered" evidence="1">
    <location>
        <begin position="147"/>
        <end position="175"/>
    </location>
</feature>
<dbReference type="OrthoDB" id="1934635at2759"/>
<evidence type="ECO:0008006" key="4">
    <source>
        <dbReference type="Google" id="ProtNLM"/>
    </source>
</evidence>
<organism evidence="2 3">
    <name type="scientific">Dendrobium nobile</name>
    <name type="common">Orchid</name>
    <dbReference type="NCBI Taxonomy" id="94219"/>
    <lineage>
        <taxon>Eukaryota</taxon>
        <taxon>Viridiplantae</taxon>
        <taxon>Streptophyta</taxon>
        <taxon>Embryophyta</taxon>
        <taxon>Tracheophyta</taxon>
        <taxon>Spermatophyta</taxon>
        <taxon>Magnoliopsida</taxon>
        <taxon>Liliopsida</taxon>
        <taxon>Asparagales</taxon>
        <taxon>Orchidaceae</taxon>
        <taxon>Epidendroideae</taxon>
        <taxon>Malaxideae</taxon>
        <taxon>Dendrobiinae</taxon>
        <taxon>Dendrobium</taxon>
    </lineage>
</organism>
<comment type="caution">
    <text evidence="2">The sequence shown here is derived from an EMBL/GenBank/DDBJ whole genome shotgun (WGS) entry which is preliminary data.</text>
</comment>
<accession>A0A8T3BJS6</accession>
<protein>
    <recommendedName>
        <fullName evidence="4">Retrotransposon gag domain-containing protein</fullName>
    </recommendedName>
</protein>
<sequence>MQILRCHQIGIRACVSDGEMTDRGKASVSEESRTLDSLWANQESVNRRIDDLTAEEKAVENFFDYMEIEPSKQVKYVACRLKGGASAWWAQTLQLRQREGMRSVSEYTEEFNRLSARNNLSESANQLVARYIRGLKDSIQEKLELNSQGHKSNECPQRQQAHFAEQDEGGGSVGIDSEMEKAILRTSMGTMVSL</sequence>
<keyword evidence="3" id="KW-1185">Reference proteome</keyword>
<evidence type="ECO:0000256" key="1">
    <source>
        <dbReference type="SAM" id="MobiDB-lite"/>
    </source>
</evidence>